<dbReference type="GO" id="GO:0032259">
    <property type="term" value="P:methylation"/>
    <property type="evidence" value="ECO:0007669"/>
    <property type="project" value="UniProtKB-KW"/>
</dbReference>
<reference evidence="2 4" key="1">
    <citation type="submission" date="2014-07" db="EMBL/GenBank/DDBJ databases">
        <title>Draft genome of Clostridium sulfidigenes 113A isolated from sediments associated with methane hydrate from Krishna Godavari basin.</title>
        <authorList>
            <person name="Honkalas V.S."/>
            <person name="Dabir A.P."/>
            <person name="Arora P."/>
            <person name="Dhakephalkar P.K."/>
        </authorList>
    </citation>
    <scope>NUCLEOTIDE SEQUENCE [LARGE SCALE GENOMIC DNA]</scope>
    <source>
        <strain evidence="2 4">113A</strain>
    </source>
</reference>
<dbReference type="GO" id="GO:0004527">
    <property type="term" value="F:exonuclease activity"/>
    <property type="evidence" value="ECO:0007669"/>
    <property type="project" value="UniProtKB-KW"/>
</dbReference>
<dbReference type="GO" id="GO:0008168">
    <property type="term" value="F:methyltransferase activity"/>
    <property type="evidence" value="ECO:0007669"/>
    <property type="project" value="UniProtKB-KW"/>
</dbReference>
<sequence length="281" mass="32830">MEYSMNRKDNDPFLLGNMKIALNRIVKAINEREKIVIYGYHDFDSVCAISLLMLVLRYVNSDVEYYIPSVYRNDRNLNKEDIENNLLCLGANLIITVGCGVKSKAEIQLCKENNIDIIVTDYHNHIVEDNNCITINTYQTNCNYPFKDFTACSLIYKFIEVIASYYKISCTQKYLDLVMMGIITTEIEIEEENKYFVEEGCKKLKQTNNYGVRALIREHERNYGGIMKFYDEGIIKLLPKMISKNKLDNARIIVELFTTNDSYRAKQISKYLYKEVMMSLE</sequence>
<organism evidence="2 4">
    <name type="scientific">Clostridium sulfidigenes</name>
    <dbReference type="NCBI Taxonomy" id="318464"/>
    <lineage>
        <taxon>Bacteria</taxon>
        <taxon>Bacillati</taxon>
        <taxon>Bacillota</taxon>
        <taxon>Clostridia</taxon>
        <taxon>Eubacteriales</taxon>
        <taxon>Clostridiaceae</taxon>
        <taxon>Clostridium</taxon>
    </lineage>
</organism>
<dbReference type="EMBL" id="JPMD01000035">
    <property type="protein sequence ID" value="KEZ85491.1"/>
    <property type="molecule type" value="Genomic_DNA"/>
</dbReference>
<dbReference type="PANTHER" id="PTHR30255:SF2">
    <property type="entry name" value="SINGLE-STRANDED-DNA-SPECIFIC EXONUCLEASE RECJ"/>
    <property type="match status" value="1"/>
</dbReference>
<dbReference type="AlphaFoldDB" id="A0A084J957"/>
<dbReference type="Proteomes" id="UP000768462">
    <property type="component" value="Unassembled WGS sequence"/>
</dbReference>
<comment type="caution">
    <text evidence="2">The sequence shown here is derived from an EMBL/GenBank/DDBJ whole genome shotgun (WGS) entry which is preliminary data.</text>
</comment>
<dbReference type="PANTHER" id="PTHR30255">
    <property type="entry name" value="SINGLE-STRANDED-DNA-SPECIFIC EXONUCLEASE RECJ"/>
    <property type="match status" value="1"/>
</dbReference>
<dbReference type="SUPFAM" id="SSF64182">
    <property type="entry name" value="DHH phosphoesterases"/>
    <property type="match status" value="1"/>
</dbReference>
<dbReference type="RefSeq" id="WP_035134475.1">
    <property type="nucleotide sequence ID" value="NZ_JPMD01000035.1"/>
</dbReference>
<reference evidence="3" key="2">
    <citation type="submission" date="2019-04" db="EMBL/GenBank/DDBJ databases">
        <title>Evolution of Biomass-Degrading Anaerobic Consortia Revealed by Metagenomics.</title>
        <authorList>
            <person name="Peng X."/>
        </authorList>
    </citation>
    <scope>NUCLEOTIDE SEQUENCE</scope>
    <source>
        <strain evidence="3">SIG254</strain>
    </source>
</reference>
<feature type="domain" description="DDH" evidence="1">
    <location>
        <begin position="34"/>
        <end position="182"/>
    </location>
</feature>
<dbReference type="InterPro" id="IPR001667">
    <property type="entry name" value="DDH_dom"/>
</dbReference>
<evidence type="ECO:0000313" key="3">
    <source>
        <dbReference type="EMBL" id="MBE6061755.1"/>
    </source>
</evidence>
<proteinExistence type="predicted"/>
<keyword evidence="2" id="KW-0489">Methyltransferase</keyword>
<protein>
    <submittedName>
        <fullName evidence="3">DHH family phosphoesterase</fullName>
    </submittedName>
    <submittedName>
        <fullName evidence="2">Delta(24)-sterol C-methyltransferase</fullName>
    </submittedName>
</protein>
<gene>
    <name evidence="3" type="ORF">E7215_16565</name>
    <name evidence="2" type="ORF">IO99_14605</name>
</gene>
<name>A0A084J957_9CLOT</name>
<accession>A0A084J957</accession>
<dbReference type="Pfam" id="PF01368">
    <property type="entry name" value="DHH"/>
    <property type="match status" value="1"/>
</dbReference>
<dbReference type="EMBL" id="SVCM01000194">
    <property type="protein sequence ID" value="MBE6061755.1"/>
    <property type="molecule type" value="Genomic_DNA"/>
</dbReference>
<keyword evidence="2" id="KW-0808">Transferase</keyword>
<dbReference type="STRING" id="318464.IO99_14605"/>
<dbReference type="Proteomes" id="UP000028542">
    <property type="component" value="Unassembled WGS sequence"/>
</dbReference>
<evidence type="ECO:0000313" key="2">
    <source>
        <dbReference type="EMBL" id="KEZ85491.1"/>
    </source>
</evidence>
<evidence type="ECO:0000313" key="4">
    <source>
        <dbReference type="Proteomes" id="UP000028542"/>
    </source>
</evidence>
<dbReference type="eggNOG" id="COG0608">
    <property type="taxonomic scope" value="Bacteria"/>
</dbReference>
<keyword evidence="4" id="KW-1185">Reference proteome</keyword>
<dbReference type="InterPro" id="IPR051673">
    <property type="entry name" value="SSDNA_exonuclease_RecJ"/>
</dbReference>
<dbReference type="InterPro" id="IPR038763">
    <property type="entry name" value="DHH_sf"/>
</dbReference>
<evidence type="ECO:0000259" key="1">
    <source>
        <dbReference type="Pfam" id="PF01368"/>
    </source>
</evidence>
<dbReference type="Gene3D" id="3.90.1640.30">
    <property type="match status" value="1"/>
</dbReference>